<dbReference type="Proteomes" id="UP000019141">
    <property type="component" value="Unassembled WGS sequence"/>
</dbReference>
<dbReference type="EMBL" id="AZHW01000912">
    <property type="protein sequence ID" value="ETW95486.1"/>
    <property type="molecule type" value="Genomic_DNA"/>
</dbReference>
<sequence>MQNLRDQLLKAGLANKQQKQQIETEKRRSRKRQKRGKAEETAQEQQRLAHEARLEVQREADRERAATQRAEVDAREKLLRLQNIINYWQLDEDDRADRPWYFTTRHNTINHVYVSKPIANRLTAGDVAIVEHPEREEMRYVLVEHDAAAHIEPIDPDLVRFSNRLRQHSQPVFEAANDAED</sequence>
<protein>
    <recommendedName>
        <fullName evidence="4">DUF2058 domain-containing protein</fullName>
    </recommendedName>
</protein>
<dbReference type="Pfam" id="PF09831">
    <property type="entry name" value="DUF2058"/>
    <property type="match status" value="1"/>
</dbReference>
<feature type="region of interest" description="Disordered" evidence="1">
    <location>
        <begin position="1"/>
        <end position="49"/>
    </location>
</feature>
<evidence type="ECO:0000256" key="1">
    <source>
        <dbReference type="SAM" id="MobiDB-lite"/>
    </source>
</evidence>
<dbReference type="PATRIC" id="fig|1429438.4.peg.5795"/>
<gene>
    <name evidence="2" type="ORF">ETSY1_30425</name>
</gene>
<name>W4LDU0_ENTF1</name>
<dbReference type="HOGENOM" id="CLU_1486474_0_0_7"/>
<evidence type="ECO:0008006" key="4">
    <source>
        <dbReference type="Google" id="ProtNLM"/>
    </source>
</evidence>
<evidence type="ECO:0000313" key="3">
    <source>
        <dbReference type="Proteomes" id="UP000019141"/>
    </source>
</evidence>
<accession>W4LDU0</accession>
<proteinExistence type="predicted"/>
<keyword evidence="3" id="KW-1185">Reference proteome</keyword>
<reference evidence="2 3" key="1">
    <citation type="journal article" date="2014" name="Nature">
        <title>An environmental bacterial taxon with a large and distinct metabolic repertoire.</title>
        <authorList>
            <person name="Wilson M.C."/>
            <person name="Mori T."/>
            <person name="Ruckert C."/>
            <person name="Uria A.R."/>
            <person name="Helf M.J."/>
            <person name="Takada K."/>
            <person name="Gernert C."/>
            <person name="Steffens U.A."/>
            <person name="Heycke N."/>
            <person name="Schmitt S."/>
            <person name="Rinke C."/>
            <person name="Helfrich E.J."/>
            <person name="Brachmann A.O."/>
            <person name="Gurgui C."/>
            <person name="Wakimoto T."/>
            <person name="Kracht M."/>
            <person name="Crusemann M."/>
            <person name="Hentschel U."/>
            <person name="Abe I."/>
            <person name="Matsunaga S."/>
            <person name="Kalinowski J."/>
            <person name="Takeyama H."/>
            <person name="Piel J."/>
        </authorList>
    </citation>
    <scope>NUCLEOTIDE SEQUENCE [LARGE SCALE GENOMIC DNA]</scope>
    <source>
        <strain evidence="3">TSY1</strain>
    </source>
</reference>
<dbReference type="InterPro" id="IPR018636">
    <property type="entry name" value="DUF2058"/>
</dbReference>
<organism evidence="2 3">
    <name type="scientific">Entotheonella factor</name>
    <dbReference type="NCBI Taxonomy" id="1429438"/>
    <lineage>
        <taxon>Bacteria</taxon>
        <taxon>Pseudomonadati</taxon>
        <taxon>Nitrospinota/Tectimicrobiota group</taxon>
        <taxon>Candidatus Tectimicrobiota</taxon>
        <taxon>Candidatus Entotheonellia</taxon>
        <taxon>Candidatus Entotheonellales</taxon>
        <taxon>Candidatus Entotheonellaceae</taxon>
        <taxon>Candidatus Entotheonella</taxon>
    </lineage>
</organism>
<comment type="caution">
    <text evidence="2">The sequence shown here is derived from an EMBL/GenBank/DDBJ whole genome shotgun (WGS) entry which is preliminary data.</text>
</comment>
<evidence type="ECO:0000313" key="2">
    <source>
        <dbReference type="EMBL" id="ETW95486.1"/>
    </source>
</evidence>
<dbReference type="AlphaFoldDB" id="W4LDU0"/>